<organism evidence="2 3">
    <name type="scientific">Marmota monax</name>
    <name type="common">Woodchuck</name>
    <dbReference type="NCBI Taxonomy" id="9995"/>
    <lineage>
        <taxon>Eukaryota</taxon>
        <taxon>Metazoa</taxon>
        <taxon>Chordata</taxon>
        <taxon>Craniata</taxon>
        <taxon>Vertebrata</taxon>
        <taxon>Euteleostomi</taxon>
        <taxon>Mammalia</taxon>
        <taxon>Eutheria</taxon>
        <taxon>Euarchontoglires</taxon>
        <taxon>Glires</taxon>
        <taxon>Rodentia</taxon>
        <taxon>Sciuromorpha</taxon>
        <taxon>Sciuridae</taxon>
        <taxon>Xerinae</taxon>
        <taxon>Marmotini</taxon>
        <taxon>Marmota</taxon>
    </lineage>
</organism>
<dbReference type="AlphaFoldDB" id="A0A5E4AY44"/>
<keyword evidence="3" id="KW-1185">Reference proteome</keyword>
<accession>A0A5E4AY44</accession>
<proteinExistence type="predicted"/>
<gene>
    <name evidence="1" type="ORF">GHT09_001327</name>
    <name evidence="2" type="ORF">MONAX_5E024371</name>
</gene>
<dbReference type="EMBL" id="WJEC01007807">
    <property type="protein sequence ID" value="KAF7467218.1"/>
    <property type="molecule type" value="Genomic_DNA"/>
</dbReference>
<protein>
    <submittedName>
        <fullName evidence="2">Uncharacterized protein</fullName>
    </submittedName>
</protein>
<evidence type="ECO:0000313" key="3">
    <source>
        <dbReference type="Proteomes" id="UP000335636"/>
    </source>
</evidence>
<reference evidence="1" key="2">
    <citation type="submission" date="2020-08" db="EMBL/GenBank/DDBJ databases">
        <authorList>
            <person name="Shumante A."/>
            <person name="Zimin A.V."/>
            <person name="Puiu D."/>
            <person name="Salzberg S.L."/>
        </authorList>
    </citation>
    <scope>NUCLEOTIDE SEQUENCE</scope>
    <source>
        <strain evidence="1">WC2-LM</strain>
        <tissue evidence="1">Liver</tissue>
    </source>
</reference>
<reference evidence="2 3" key="1">
    <citation type="submission" date="2019-04" db="EMBL/GenBank/DDBJ databases">
        <authorList>
            <person name="Alioto T."/>
            <person name="Alioto T."/>
        </authorList>
    </citation>
    <scope>NUCLEOTIDE SEQUENCE [LARGE SCALE GENOMIC DNA]</scope>
</reference>
<dbReference type="Proteomes" id="UP000662637">
    <property type="component" value="Unassembled WGS sequence"/>
</dbReference>
<dbReference type="Proteomes" id="UP000335636">
    <property type="component" value="Unassembled WGS sequence"/>
</dbReference>
<evidence type="ECO:0000313" key="1">
    <source>
        <dbReference type="EMBL" id="KAF7467218.1"/>
    </source>
</evidence>
<name>A0A5E4AY44_MARMO</name>
<sequence>MFLKSPHYVNPQAQVWGIAFFSQLLWELPYKTREGDMRSQPPNKKITPKVQLGFLAKDPPVFLSKKLICFYFSKNCKLWPFSTFSGPLGRQKKLHNFRADIGQETMALSVLSPDK</sequence>
<evidence type="ECO:0000313" key="2">
    <source>
        <dbReference type="EMBL" id="VTJ61459.1"/>
    </source>
</evidence>
<dbReference type="EMBL" id="CABDUW010000175">
    <property type="protein sequence ID" value="VTJ61459.1"/>
    <property type="molecule type" value="Genomic_DNA"/>
</dbReference>